<dbReference type="InterPro" id="IPR043964">
    <property type="entry name" value="P-loop_TraG"/>
</dbReference>
<evidence type="ECO:0000313" key="4">
    <source>
        <dbReference type="Proteomes" id="UP000254924"/>
    </source>
</evidence>
<evidence type="ECO:0000259" key="2">
    <source>
        <dbReference type="Pfam" id="PF19044"/>
    </source>
</evidence>
<feature type="region of interest" description="Disordered" evidence="1">
    <location>
        <begin position="11"/>
        <end position="31"/>
    </location>
</feature>
<dbReference type="NCBIfam" id="NF045971">
    <property type="entry name" value="conju_CD1110"/>
    <property type="match status" value="1"/>
</dbReference>
<dbReference type="PANTHER" id="PTHR30121">
    <property type="entry name" value="UNCHARACTERIZED PROTEIN YJGR-RELATED"/>
    <property type="match status" value="1"/>
</dbReference>
<dbReference type="Gene3D" id="3.40.50.300">
    <property type="entry name" value="P-loop containing nucleotide triphosphate hydrolases"/>
    <property type="match status" value="1"/>
</dbReference>
<dbReference type="PANTHER" id="PTHR30121:SF6">
    <property type="entry name" value="SLR6007 PROTEIN"/>
    <property type="match status" value="1"/>
</dbReference>
<dbReference type="EMBL" id="UHFN01000007">
    <property type="protein sequence ID" value="SUN61404.1"/>
    <property type="molecule type" value="Genomic_DNA"/>
</dbReference>
<dbReference type="InterPro" id="IPR051162">
    <property type="entry name" value="T4SS_component"/>
</dbReference>
<dbReference type="Pfam" id="PF19044">
    <property type="entry name" value="P-loop_TraG"/>
    <property type="match status" value="1"/>
</dbReference>
<organism evidence="3 4">
    <name type="scientific">Streptococcus hyointestinalis</name>
    <dbReference type="NCBI Taxonomy" id="1337"/>
    <lineage>
        <taxon>Bacteria</taxon>
        <taxon>Bacillati</taxon>
        <taxon>Bacillota</taxon>
        <taxon>Bacilli</taxon>
        <taxon>Lactobacillales</taxon>
        <taxon>Streptococcaceae</taxon>
        <taxon>Streptococcus</taxon>
    </lineage>
</organism>
<dbReference type="Gene3D" id="1.10.8.730">
    <property type="match status" value="1"/>
</dbReference>
<dbReference type="Proteomes" id="UP000254924">
    <property type="component" value="Unassembled WGS sequence"/>
</dbReference>
<gene>
    <name evidence="3" type="ORF">NCTC12224_01453</name>
</gene>
<dbReference type="InterPro" id="IPR027417">
    <property type="entry name" value="P-loop_NTPase"/>
</dbReference>
<sequence>MGILRRQKAFTNGTTKHSKADKERSKQLRQALKPSTQNTIRYTSLFEDGLMHITDEEYSKTWALGDANYITSSEDEKLDIIDYYVEALNGLDSENTYQLTILNRPVPSTLLDQVTYELQGDANDRFREEYNDMIRSRFATDQNNFKVVKYITVSTQAKDRKQAYRKLNDIENHFATQFQIVDVPIKALDGSQRLNIFNDLLRGNPYLNVSYRDVALSGLTTKSFIAPSRIFFQPDQMRLDKKYAKVLFIRNYPSFLNDRLIKSLTDIGIELAITIHANPYDISESIKKINNAEAQVKMDMIKSQKGAARDGITGDLAVSGVAKAIADEATKWKDEVEDRDQKIFSGVFCVMVKAGSEEELIDYTNRIQQAGRKHVVEFEEVYYHQEEALNTMLPIGKTYLNVKSRFMRDMTTTNIATQIPFTNTDLQSDSPNAIYYGQNQISNNIITLDRQRDLNTASGVILGSSGSGKSVFTKTSEVIPTILRYPDDRVIVVDPEDEYSDIGRAFDAQLITISPGSPTHLNLMDLPDEDSLAAEDADPVGQKASLIMGLFENILKEVTDEDFSIIDRVTRLCYERITDRTPTLSDWHDILLEQPEDVAQQLALKSESYTKGSQNIFAHETNVDLTHQVVIFNLKQLDGKLKPFALMVVQDYIWNQVVNNQGKLTTRIYFDEMQNQFLTDDQAQFFTNLYARVRKYGAIPTGITQNVETLLARTEGRKLLANSEFIVLLKQKKTDIRLLAETINLTDALIRYIEKPKAKGTGLIVAGQTTVPFENPIPKHTELFRLVATDAYRTVESQPK</sequence>
<evidence type="ECO:0000313" key="3">
    <source>
        <dbReference type="EMBL" id="SUN61404.1"/>
    </source>
</evidence>
<protein>
    <submittedName>
        <fullName evidence="3">Type IV secretory pathway, VirB4 components</fullName>
    </submittedName>
</protein>
<accession>A0A380K9N0</accession>
<feature type="domain" description="TraG P-loop" evidence="2">
    <location>
        <begin position="458"/>
        <end position="746"/>
    </location>
</feature>
<dbReference type="SUPFAM" id="SSF52540">
    <property type="entry name" value="P-loop containing nucleoside triphosphate hydrolases"/>
    <property type="match status" value="1"/>
</dbReference>
<evidence type="ECO:0000256" key="1">
    <source>
        <dbReference type="SAM" id="MobiDB-lite"/>
    </source>
</evidence>
<dbReference type="AlphaFoldDB" id="A0A380K9N0"/>
<reference evidence="3 4" key="1">
    <citation type="submission" date="2018-06" db="EMBL/GenBank/DDBJ databases">
        <authorList>
            <consortium name="Pathogen Informatics"/>
            <person name="Doyle S."/>
        </authorList>
    </citation>
    <scope>NUCLEOTIDE SEQUENCE [LARGE SCALE GENOMIC DNA]</scope>
    <source>
        <strain evidence="3 4">NCTC12224</strain>
    </source>
</reference>
<proteinExistence type="predicted"/>
<name>A0A380K9N0_9STRE</name>
<keyword evidence="4" id="KW-1185">Reference proteome</keyword>